<dbReference type="PANTHER" id="PTHR33744:SF7">
    <property type="entry name" value="PUCR FAMILY TRANSCRIPTIONAL REGULATOR"/>
    <property type="match status" value="1"/>
</dbReference>
<dbReference type="PANTHER" id="PTHR33744">
    <property type="entry name" value="CARBOHYDRATE DIACID REGULATOR"/>
    <property type="match status" value="1"/>
</dbReference>
<evidence type="ECO:0000313" key="3">
    <source>
        <dbReference type="EMBL" id="SDJ40076.1"/>
    </source>
</evidence>
<dbReference type="Proteomes" id="UP000199093">
    <property type="component" value="Unassembled WGS sequence"/>
</dbReference>
<feature type="coiled-coil region" evidence="1">
    <location>
        <begin position="165"/>
        <end position="199"/>
    </location>
</feature>
<name>A0A1G8TET9_9RHOB</name>
<dbReference type="Pfam" id="PF13556">
    <property type="entry name" value="HTH_30"/>
    <property type="match status" value="1"/>
</dbReference>
<accession>A0A1G8TET9</accession>
<dbReference type="Pfam" id="PF13185">
    <property type="entry name" value="GAF_2"/>
    <property type="match status" value="1"/>
</dbReference>
<reference evidence="3 4" key="1">
    <citation type="submission" date="2016-10" db="EMBL/GenBank/DDBJ databases">
        <authorList>
            <person name="de Groot N.N."/>
        </authorList>
    </citation>
    <scope>NUCLEOTIDE SEQUENCE [LARGE SCALE GENOMIC DNA]</scope>
    <source>
        <strain evidence="3 4">DSM 26424</strain>
    </source>
</reference>
<dbReference type="InterPro" id="IPR042070">
    <property type="entry name" value="PucR_C-HTH_sf"/>
</dbReference>
<evidence type="ECO:0000259" key="2">
    <source>
        <dbReference type="SMART" id="SM00065"/>
    </source>
</evidence>
<protein>
    <submittedName>
        <fullName evidence="3">GAF domain-containing protein</fullName>
    </submittedName>
</protein>
<dbReference type="EMBL" id="FNEJ01000029">
    <property type="protein sequence ID" value="SDJ40076.1"/>
    <property type="molecule type" value="Genomic_DNA"/>
</dbReference>
<evidence type="ECO:0000313" key="4">
    <source>
        <dbReference type="Proteomes" id="UP000199093"/>
    </source>
</evidence>
<dbReference type="Gene3D" id="3.30.450.40">
    <property type="match status" value="1"/>
</dbReference>
<dbReference type="InterPro" id="IPR025736">
    <property type="entry name" value="PucR_C-HTH_dom"/>
</dbReference>
<keyword evidence="4" id="KW-1185">Reference proteome</keyword>
<sequence length="591" mass="65723">MTAADHPGRPPTLRADQFRQLSEITRLINEGGDFRDVLVRLTEGVCRHSHWAISSVMVMDTDRQLSISTVRFDQFLTASGRRSTMQWDLSSSPVREVVSRGRPLVISDAASQDKYAAFRDDARARGYHTVVLVPLKFPDEEGRAIVLSVLANEVVEVDEVELSFLQCLADLADVAVRRMQALREERAEAERLRAITTNLTSALTTTLDPDHATDLYGSLSRLFPTGWFAIDLTTGQMLCDPADAAPLLRALAHRLPESVVRTAMKADTDLGDQNVRLLVGDETHAALMRPLFIDGSRVGALFLLGAAQLAPNEQIAADAGQLALSTLILRNYMMFRTREQASRRLILRLCQGDLRDLGSLRDEARLLGFELDQPMFLVGLRSPGGAVAGEDAHSFVLRTAQRTLGKAISCRDEGEICLLIRDGEDMRSAKQRELFIQRIRPILPDAIALLSDRIDQLDQVAPAREACAWNLQVAEKMGARGWVDRRNVGSLPSLMAGLSSRVADRFLTDTIAWLTEDGTDKGEAMLQTLEAYLATGRRPQETADLLGIHVSTLRYRIGRLTERAGVDLNDPEECFQLELALRLHRFRTSYR</sequence>
<feature type="domain" description="GAF" evidence="2">
    <location>
        <begin position="33"/>
        <end position="186"/>
    </location>
</feature>
<dbReference type="InterPro" id="IPR003018">
    <property type="entry name" value="GAF"/>
</dbReference>
<proteinExistence type="predicted"/>
<dbReference type="OrthoDB" id="9792148at2"/>
<dbReference type="SUPFAM" id="SSF55781">
    <property type="entry name" value="GAF domain-like"/>
    <property type="match status" value="1"/>
</dbReference>
<dbReference type="InterPro" id="IPR029016">
    <property type="entry name" value="GAF-like_dom_sf"/>
</dbReference>
<dbReference type="RefSeq" id="WP_089851564.1">
    <property type="nucleotide sequence ID" value="NZ_FNEJ01000029.1"/>
</dbReference>
<gene>
    <name evidence="3" type="ORF">SAMN04487993_102952</name>
</gene>
<dbReference type="AlphaFoldDB" id="A0A1G8TET9"/>
<evidence type="ECO:0000256" key="1">
    <source>
        <dbReference type="SAM" id="Coils"/>
    </source>
</evidence>
<dbReference type="STRING" id="555512.SAMN04487993_102952"/>
<dbReference type="SMART" id="SM00065">
    <property type="entry name" value="GAF"/>
    <property type="match status" value="1"/>
</dbReference>
<dbReference type="Gene3D" id="1.10.10.2840">
    <property type="entry name" value="PucR C-terminal helix-turn-helix domain"/>
    <property type="match status" value="1"/>
</dbReference>
<dbReference type="InterPro" id="IPR051448">
    <property type="entry name" value="CdaR-like_regulators"/>
</dbReference>
<organism evidence="3 4">
    <name type="scientific">Salipiger marinus</name>
    <dbReference type="NCBI Taxonomy" id="555512"/>
    <lineage>
        <taxon>Bacteria</taxon>
        <taxon>Pseudomonadati</taxon>
        <taxon>Pseudomonadota</taxon>
        <taxon>Alphaproteobacteria</taxon>
        <taxon>Rhodobacterales</taxon>
        <taxon>Roseobacteraceae</taxon>
        <taxon>Salipiger</taxon>
    </lineage>
</organism>
<keyword evidence="1" id="KW-0175">Coiled coil</keyword>